<name>A0A4V2VSR3_ROSSA</name>
<organism evidence="1 2">
    <name type="scientific">Roseateles saccharophilus</name>
    <name type="common">Pseudomonas saccharophila</name>
    <dbReference type="NCBI Taxonomy" id="304"/>
    <lineage>
        <taxon>Bacteria</taxon>
        <taxon>Pseudomonadati</taxon>
        <taxon>Pseudomonadota</taxon>
        <taxon>Betaproteobacteria</taxon>
        <taxon>Burkholderiales</taxon>
        <taxon>Sphaerotilaceae</taxon>
        <taxon>Roseateles</taxon>
    </lineage>
</organism>
<dbReference type="InterPro" id="IPR021388">
    <property type="entry name" value="DUF3024"/>
</dbReference>
<dbReference type="AlphaFoldDB" id="A0A4V2VSR3"/>
<proteinExistence type="predicted"/>
<dbReference type="Pfam" id="PF11225">
    <property type="entry name" value="DUF3024"/>
    <property type="match status" value="1"/>
</dbReference>
<sequence length="115" mass="12903">MNTGHGLTQAHDGGAVLSLDAARIERALDQRSRYRYVRPYLAREGDGWKIVSPNCSRNVDPQGGEIDIAWLVPHDAGWLLFARDHAQGGWRLNRQGPLTKLLALLCADPAREFWQ</sequence>
<keyword evidence="2" id="KW-1185">Reference proteome</keyword>
<evidence type="ECO:0000313" key="1">
    <source>
        <dbReference type="EMBL" id="TCV03440.1"/>
    </source>
</evidence>
<comment type="caution">
    <text evidence="1">The sequence shown here is derived from an EMBL/GenBank/DDBJ whole genome shotgun (WGS) entry which is preliminary data.</text>
</comment>
<dbReference type="Proteomes" id="UP000295110">
    <property type="component" value="Unassembled WGS sequence"/>
</dbReference>
<dbReference type="RefSeq" id="WP_132569949.1">
    <property type="nucleotide sequence ID" value="NZ_CBCSGL010000002.1"/>
</dbReference>
<gene>
    <name evidence="1" type="ORF">EV671_100395</name>
</gene>
<dbReference type="EMBL" id="SMBU01000003">
    <property type="protein sequence ID" value="TCV03440.1"/>
    <property type="molecule type" value="Genomic_DNA"/>
</dbReference>
<protein>
    <recommendedName>
        <fullName evidence="3">DUF3024 family protein</fullName>
    </recommendedName>
</protein>
<evidence type="ECO:0000313" key="2">
    <source>
        <dbReference type="Proteomes" id="UP000295110"/>
    </source>
</evidence>
<accession>A0A4V2VSR3</accession>
<evidence type="ECO:0008006" key="3">
    <source>
        <dbReference type="Google" id="ProtNLM"/>
    </source>
</evidence>
<reference evidence="1 2" key="1">
    <citation type="submission" date="2019-03" db="EMBL/GenBank/DDBJ databases">
        <title>Genomic Encyclopedia of Type Strains, Phase IV (KMG-IV): sequencing the most valuable type-strain genomes for metagenomic binning, comparative biology and taxonomic classification.</title>
        <authorList>
            <person name="Goeker M."/>
        </authorList>
    </citation>
    <scope>NUCLEOTIDE SEQUENCE [LARGE SCALE GENOMIC DNA]</scope>
    <source>
        <strain evidence="1 2">DSM 654</strain>
    </source>
</reference>
<dbReference type="OrthoDB" id="5566889at2"/>